<sequence>MKTNQCKIFENKMDIEIQVAVQFLVSFLDEKISSEEVESFRKELRSLLSKKFEGHWYPEKPAKGSAYRCLSIEENIDTVIVKAAEKVKIDIEMITSNLPKKLDLWIDPSEVSYRIGAHGLVIVIYKEGDDFVNSTSEYLAKVLSQLPTVTEKPKKDAGSSHGNQDKSKNKHSIPQQLANSINMSVNQRRMNNHLSPSANAFVSRKNGNMNLPGFHHRQSNPNQNLNNQLATLEYLKKLQNWPLLAAAATGVNYDPLTTQLLQNYLVVQELQRFETQRLALQSHLMKIQNLQRWSRKSHNRQNHSQNSGNSSNGGRKGLQCTV</sequence>
<proteinExistence type="inferred from homology"/>
<protein>
    <recommendedName>
        <fullName evidence="3">Anti-proliferative protein domain-containing protein</fullName>
    </recommendedName>
</protein>
<dbReference type="Pfam" id="PF07742">
    <property type="entry name" value="BTG"/>
    <property type="match status" value="1"/>
</dbReference>
<evidence type="ECO:0000256" key="2">
    <source>
        <dbReference type="SAM" id="MobiDB-lite"/>
    </source>
</evidence>
<dbReference type="EnsemblMetazoa" id="CLYHEMT017921.1">
    <property type="protein sequence ID" value="CLYHEMP017921.1"/>
    <property type="gene ID" value="CLYHEMG017921"/>
</dbReference>
<dbReference type="AlphaFoldDB" id="A0A7M6DNG4"/>
<dbReference type="GO" id="GO:0005634">
    <property type="term" value="C:nucleus"/>
    <property type="evidence" value="ECO:0007669"/>
    <property type="project" value="TreeGrafter"/>
</dbReference>
<feature type="region of interest" description="Disordered" evidence="2">
    <location>
        <begin position="149"/>
        <end position="175"/>
    </location>
</feature>
<dbReference type="OrthoDB" id="19928at2759"/>
<reference evidence="4" key="1">
    <citation type="submission" date="2021-01" db="UniProtKB">
        <authorList>
            <consortium name="EnsemblMetazoa"/>
        </authorList>
    </citation>
    <scope>IDENTIFICATION</scope>
</reference>
<keyword evidence="5" id="KW-1185">Reference proteome</keyword>
<name>A0A7M6DNG4_9CNID</name>
<dbReference type="PANTHER" id="PTHR22978">
    <property type="entry name" value="B-CELL TRANSLOCATION GENE"/>
    <property type="match status" value="1"/>
</dbReference>
<evidence type="ECO:0000259" key="3">
    <source>
        <dbReference type="SMART" id="SM00099"/>
    </source>
</evidence>
<feature type="compositionally biased region" description="Basic and acidic residues" evidence="2">
    <location>
        <begin position="151"/>
        <end position="167"/>
    </location>
</feature>
<evidence type="ECO:0000313" key="4">
    <source>
        <dbReference type="EnsemblMetazoa" id="CLYHEMP017921.1"/>
    </source>
</evidence>
<dbReference type="InterPro" id="IPR002087">
    <property type="entry name" value="Anti_prolifrtn"/>
</dbReference>
<dbReference type="GO" id="GO:0005737">
    <property type="term" value="C:cytoplasm"/>
    <property type="evidence" value="ECO:0007669"/>
    <property type="project" value="TreeGrafter"/>
</dbReference>
<accession>A0A7M6DNG4</accession>
<dbReference type="InterPro" id="IPR033332">
    <property type="entry name" value="BTG"/>
</dbReference>
<dbReference type="Proteomes" id="UP000594262">
    <property type="component" value="Unplaced"/>
</dbReference>
<comment type="similarity">
    <text evidence="1">Belongs to the BTG family.</text>
</comment>
<feature type="region of interest" description="Disordered" evidence="2">
    <location>
        <begin position="291"/>
        <end position="322"/>
    </location>
</feature>
<feature type="compositionally biased region" description="Low complexity" evidence="2">
    <location>
        <begin position="302"/>
        <end position="313"/>
    </location>
</feature>
<dbReference type="GeneID" id="136797921"/>
<dbReference type="SUPFAM" id="SSF160696">
    <property type="entry name" value="BTG domain-like"/>
    <property type="match status" value="1"/>
</dbReference>
<feature type="domain" description="Anti-proliferative protein" evidence="3">
    <location>
        <begin position="13"/>
        <end position="118"/>
    </location>
</feature>
<dbReference type="PANTHER" id="PTHR22978:SF22">
    <property type="entry name" value="BTG FAMILY PROTEIN"/>
    <property type="match status" value="1"/>
</dbReference>
<dbReference type="RefSeq" id="XP_066910606.1">
    <property type="nucleotide sequence ID" value="XM_067054505.1"/>
</dbReference>
<dbReference type="Gene3D" id="3.90.640.90">
    <property type="entry name" value="Anti-proliferative protein, N-terminal domain"/>
    <property type="match status" value="1"/>
</dbReference>
<organism evidence="4 5">
    <name type="scientific">Clytia hemisphaerica</name>
    <dbReference type="NCBI Taxonomy" id="252671"/>
    <lineage>
        <taxon>Eukaryota</taxon>
        <taxon>Metazoa</taxon>
        <taxon>Cnidaria</taxon>
        <taxon>Hydrozoa</taxon>
        <taxon>Hydroidolina</taxon>
        <taxon>Leptothecata</taxon>
        <taxon>Obeliida</taxon>
        <taxon>Clytiidae</taxon>
        <taxon>Clytia</taxon>
    </lineage>
</organism>
<evidence type="ECO:0000256" key="1">
    <source>
        <dbReference type="ARBA" id="ARBA00007989"/>
    </source>
</evidence>
<dbReference type="PRINTS" id="PR00310">
    <property type="entry name" value="ANTIPRLFBTG1"/>
</dbReference>
<dbReference type="SMART" id="SM00099">
    <property type="entry name" value="btg1"/>
    <property type="match status" value="1"/>
</dbReference>
<dbReference type="InterPro" id="IPR036054">
    <property type="entry name" value="BTG-like_sf"/>
</dbReference>
<evidence type="ECO:0000313" key="5">
    <source>
        <dbReference type="Proteomes" id="UP000594262"/>
    </source>
</evidence>